<dbReference type="GO" id="GO:0055085">
    <property type="term" value="P:transmembrane transport"/>
    <property type="evidence" value="ECO:0007669"/>
    <property type="project" value="InterPro"/>
</dbReference>
<name>A0A1T4S391_9HYPH</name>
<dbReference type="InterPro" id="IPR000515">
    <property type="entry name" value="MetI-like"/>
</dbReference>
<keyword evidence="5 7" id="KW-1133">Transmembrane helix</keyword>
<dbReference type="PANTHER" id="PTHR30151:SF0">
    <property type="entry name" value="ABC TRANSPORTER PERMEASE PROTEIN MJ0413-RELATED"/>
    <property type="match status" value="1"/>
</dbReference>
<evidence type="ECO:0000256" key="5">
    <source>
        <dbReference type="ARBA" id="ARBA00022989"/>
    </source>
</evidence>
<feature type="transmembrane region" description="Helical" evidence="7">
    <location>
        <begin position="134"/>
        <end position="153"/>
    </location>
</feature>
<dbReference type="GO" id="GO:0005886">
    <property type="term" value="C:plasma membrane"/>
    <property type="evidence" value="ECO:0007669"/>
    <property type="project" value="UniProtKB-SubCell"/>
</dbReference>
<dbReference type="InterPro" id="IPR035906">
    <property type="entry name" value="MetI-like_sf"/>
</dbReference>
<evidence type="ECO:0000256" key="1">
    <source>
        <dbReference type="ARBA" id="ARBA00004651"/>
    </source>
</evidence>
<feature type="transmembrane region" description="Helical" evidence="7">
    <location>
        <begin position="187"/>
        <end position="210"/>
    </location>
</feature>
<dbReference type="Proteomes" id="UP000190135">
    <property type="component" value="Unassembled WGS sequence"/>
</dbReference>
<feature type="transmembrane region" description="Helical" evidence="7">
    <location>
        <begin position="503"/>
        <end position="521"/>
    </location>
</feature>
<evidence type="ECO:0000256" key="6">
    <source>
        <dbReference type="ARBA" id="ARBA00023136"/>
    </source>
</evidence>
<evidence type="ECO:0000259" key="8">
    <source>
        <dbReference type="PROSITE" id="PS50928"/>
    </source>
</evidence>
<gene>
    <name evidence="9" type="ORF">SAMN05428963_108215</name>
</gene>
<dbReference type="PROSITE" id="PS50928">
    <property type="entry name" value="ABC_TM1"/>
    <property type="match status" value="1"/>
</dbReference>
<keyword evidence="2 7" id="KW-0813">Transport</keyword>
<keyword evidence="10" id="KW-1185">Reference proteome</keyword>
<dbReference type="Pfam" id="PF00528">
    <property type="entry name" value="BPD_transp_1"/>
    <property type="match status" value="2"/>
</dbReference>
<organism evidence="9 10">
    <name type="scientific">Consotaella salsifontis</name>
    <dbReference type="NCBI Taxonomy" id="1365950"/>
    <lineage>
        <taxon>Bacteria</taxon>
        <taxon>Pseudomonadati</taxon>
        <taxon>Pseudomonadota</taxon>
        <taxon>Alphaproteobacteria</taxon>
        <taxon>Hyphomicrobiales</taxon>
        <taxon>Aurantimonadaceae</taxon>
        <taxon>Consotaella</taxon>
    </lineage>
</organism>
<accession>A0A1T4S391</accession>
<keyword evidence="4 7" id="KW-0812">Transmembrane</keyword>
<evidence type="ECO:0000256" key="4">
    <source>
        <dbReference type="ARBA" id="ARBA00022692"/>
    </source>
</evidence>
<keyword evidence="3" id="KW-1003">Cell membrane</keyword>
<evidence type="ECO:0000313" key="10">
    <source>
        <dbReference type="Proteomes" id="UP000190135"/>
    </source>
</evidence>
<keyword evidence="6 7" id="KW-0472">Membrane</keyword>
<comment type="subcellular location">
    <subcellularLocation>
        <location evidence="1 7">Cell membrane</location>
        <topology evidence="1 7">Multi-pass membrane protein</topology>
    </subcellularLocation>
</comment>
<sequence>MTALAIRMSARTAHRWRSALTSAVGVFAFIGGWQIVAGGLFTGNGTIPTPSGIVAQILDDGLWFYLSLSMETFRSAVQGYLWGNGFAILLAMVVVLVPALQNTILLIGVVSYCMPIVAIGPVLVVVLSGSEPKVVLAALSVFFTTLLGAVAGLRSSDRTALDLVHAFGGDSLAALLKVRIHSALPSLFAALRIAAPAAVLGAIVAEYMGAEYGLGVAIINAQQAMEVNRTWAVALAATALAGVGYGLASLAAAILTPWARDVRTDLAVTGPPRKRRGPTRTALLALARLTFSIGCILAVWQATLWLLGVPKFIGKGPADVWVYLTDPVSFAQRWALLWTESLILLRDASLGLVSGTLAALVVSILFNLWPTLQRAFLGLAIALRAIPLVAMTPIIVLVFGRNLVTITVIGGVITFFPTLVNVTLALAQASRQATDLVHVYGGTRWHQLWKVQIPSALPALFTSLRIAAPLATTGAMMAAWLATGKGLGYALVTAGTVSDYTGLWSRVALVTTFSIILYQVLEWLEQLVLGRMSGR</sequence>
<proteinExistence type="inferred from homology"/>
<comment type="similarity">
    <text evidence="7">Belongs to the binding-protein-dependent transport system permease family.</text>
</comment>
<feature type="transmembrane region" description="Helical" evidence="7">
    <location>
        <begin position="406"/>
        <end position="427"/>
    </location>
</feature>
<dbReference type="PANTHER" id="PTHR30151">
    <property type="entry name" value="ALKANE SULFONATE ABC TRANSPORTER-RELATED, MEMBRANE SUBUNIT"/>
    <property type="match status" value="1"/>
</dbReference>
<feature type="transmembrane region" description="Helical" evidence="7">
    <location>
        <begin position="79"/>
        <end position="97"/>
    </location>
</feature>
<feature type="transmembrane region" description="Helical" evidence="7">
    <location>
        <begin position="104"/>
        <end position="128"/>
    </location>
</feature>
<dbReference type="SUPFAM" id="SSF161098">
    <property type="entry name" value="MetI-like"/>
    <property type="match status" value="2"/>
</dbReference>
<evidence type="ECO:0000256" key="2">
    <source>
        <dbReference type="ARBA" id="ARBA00022448"/>
    </source>
</evidence>
<feature type="transmembrane region" description="Helical" evidence="7">
    <location>
        <begin position="459"/>
        <end position="483"/>
    </location>
</feature>
<feature type="transmembrane region" description="Helical" evidence="7">
    <location>
        <begin position="348"/>
        <end position="369"/>
    </location>
</feature>
<feature type="transmembrane region" description="Helical" evidence="7">
    <location>
        <begin position="20"/>
        <end position="41"/>
    </location>
</feature>
<evidence type="ECO:0000313" key="9">
    <source>
        <dbReference type="EMBL" id="SKA22556.1"/>
    </source>
</evidence>
<feature type="transmembrane region" description="Helical" evidence="7">
    <location>
        <begin position="283"/>
        <end position="307"/>
    </location>
</feature>
<dbReference type="AlphaFoldDB" id="A0A1T4S391"/>
<evidence type="ECO:0000256" key="3">
    <source>
        <dbReference type="ARBA" id="ARBA00022475"/>
    </source>
</evidence>
<reference evidence="9 10" key="1">
    <citation type="submission" date="2017-02" db="EMBL/GenBank/DDBJ databases">
        <authorList>
            <person name="Peterson S.W."/>
        </authorList>
    </citation>
    <scope>NUCLEOTIDE SEQUENCE [LARGE SCALE GENOMIC DNA]</scope>
    <source>
        <strain evidence="9 10">USBA 369</strain>
    </source>
</reference>
<dbReference type="STRING" id="1365950.SAMN05428963_108215"/>
<dbReference type="CDD" id="cd06261">
    <property type="entry name" value="TM_PBP2"/>
    <property type="match status" value="1"/>
</dbReference>
<feature type="domain" description="ABC transmembrane type-1" evidence="8">
    <location>
        <begin position="337"/>
        <end position="525"/>
    </location>
</feature>
<dbReference type="Gene3D" id="1.10.3720.10">
    <property type="entry name" value="MetI-like"/>
    <property type="match status" value="1"/>
</dbReference>
<protein>
    <submittedName>
        <fullName evidence="9">ABC-type nitrate/sulfonate/bicarbonate transport system, permease component</fullName>
    </submittedName>
</protein>
<feature type="transmembrane region" description="Helical" evidence="7">
    <location>
        <begin position="230"/>
        <end position="255"/>
    </location>
</feature>
<feature type="transmembrane region" description="Helical" evidence="7">
    <location>
        <begin position="376"/>
        <end position="400"/>
    </location>
</feature>
<evidence type="ECO:0000256" key="7">
    <source>
        <dbReference type="RuleBase" id="RU363032"/>
    </source>
</evidence>
<dbReference type="EMBL" id="FUXL01000008">
    <property type="protein sequence ID" value="SKA22556.1"/>
    <property type="molecule type" value="Genomic_DNA"/>
</dbReference>